<dbReference type="Gene3D" id="1.10.3470.10">
    <property type="entry name" value="ABC transporter involved in vitamin B12 uptake, BtuC"/>
    <property type="match status" value="1"/>
</dbReference>
<proteinExistence type="inferred from homology"/>
<dbReference type="eggNOG" id="COG0609">
    <property type="taxonomic scope" value="Bacteria"/>
</dbReference>
<organism evidence="9 10">
    <name type="scientific">Pontibacillus chungwhensis BH030062</name>
    <dbReference type="NCBI Taxonomy" id="1385513"/>
    <lineage>
        <taxon>Bacteria</taxon>
        <taxon>Bacillati</taxon>
        <taxon>Bacillota</taxon>
        <taxon>Bacilli</taxon>
        <taxon>Bacillales</taxon>
        <taxon>Bacillaceae</taxon>
        <taxon>Pontibacillus</taxon>
    </lineage>
</organism>
<evidence type="ECO:0000256" key="4">
    <source>
        <dbReference type="ARBA" id="ARBA00022475"/>
    </source>
</evidence>
<dbReference type="GO" id="GO:0005886">
    <property type="term" value="C:plasma membrane"/>
    <property type="evidence" value="ECO:0007669"/>
    <property type="project" value="UniProtKB-SubCell"/>
</dbReference>
<dbReference type="CDD" id="cd06550">
    <property type="entry name" value="TM_ABC_iron-siderophores_like"/>
    <property type="match status" value="1"/>
</dbReference>
<evidence type="ECO:0000256" key="6">
    <source>
        <dbReference type="ARBA" id="ARBA00022989"/>
    </source>
</evidence>
<dbReference type="EMBL" id="AVBG01000007">
    <property type="protein sequence ID" value="KGP91214.1"/>
    <property type="molecule type" value="Genomic_DNA"/>
</dbReference>
<keyword evidence="3" id="KW-0813">Transport</keyword>
<dbReference type="InterPro" id="IPR000522">
    <property type="entry name" value="ABC_transptr_permease_BtuC"/>
</dbReference>
<feature type="transmembrane region" description="Helical" evidence="8">
    <location>
        <begin position="96"/>
        <end position="114"/>
    </location>
</feature>
<keyword evidence="10" id="KW-1185">Reference proteome</keyword>
<evidence type="ECO:0000256" key="7">
    <source>
        <dbReference type="ARBA" id="ARBA00023136"/>
    </source>
</evidence>
<dbReference type="Proteomes" id="UP000030153">
    <property type="component" value="Unassembled WGS sequence"/>
</dbReference>
<name>A0A0A2UTG5_9BACI</name>
<comment type="similarity">
    <text evidence="2">Belongs to the binding-protein-dependent transport system permease family. FecCD subfamily.</text>
</comment>
<dbReference type="Pfam" id="PF01032">
    <property type="entry name" value="FecCD"/>
    <property type="match status" value="1"/>
</dbReference>
<keyword evidence="5 8" id="KW-0812">Transmembrane</keyword>
<evidence type="ECO:0000256" key="1">
    <source>
        <dbReference type="ARBA" id="ARBA00004651"/>
    </source>
</evidence>
<evidence type="ECO:0000256" key="2">
    <source>
        <dbReference type="ARBA" id="ARBA00007935"/>
    </source>
</evidence>
<feature type="transmembrane region" description="Helical" evidence="8">
    <location>
        <begin position="12"/>
        <end position="35"/>
    </location>
</feature>
<dbReference type="STRING" id="1385513.N780_08305"/>
<evidence type="ECO:0000313" key="10">
    <source>
        <dbReference type="Proteomes" id="UP000030153"/>
    </source>
</evidence>
<sequence>MNHTLQKKQKKALWIMALLGALIIASLLVSLHTGVIQIGPVDVMKTIFGAGTDRQELVLFDFRLPRLVIAILVGAGLAVSGAILQGVSQNGLADPGILGINAGAGLAVVLYMYFSDGLNTSLGAMSIFIMPFMALLGATLAAVLIYLLAWRNGVTPIRLILVGIGVNAAFGAALIIFQLKMNPRDFMQATIWLSGSIWGTNWKYVLATLPWIVILIPLAMYKARFLNVLNLGDRLATGLGTRVESERRILLFIAVCLAGASVAVAGGIAFLGLVAPHLARRLVGPRHQLLIPTSALMGALLLLVADMIGRNLLAPSEIPVGIVVSALGAPYFIYLLMRTN</sequence>
<protein>
    <submittedName>
        <fullName evidence="9">Iron ABC transporter permease</fullName>
    </submittedName>
</protein>
<keyword evidence="4" id="KW-1003">Cell membrane</keyword>
<feature type="transmembrane region" description="Helical" evidence="8">
    <location>
        <begin position="287"/>
        <end position="305"/>
    </location>
</feature>
<dbReference type="PANTHER" id="PTHR30472">
    <property type="entry name" value="FERRIC ENTEROBACTIN TRANSPORT SYSTEM PERMEASE PROTEIN"/>
    <property type="match status" value="1"/>
</dbReference>
<comment type="subcellular location">
    <subcellularLocation>
        <location evidence="1">Cell membrane</location>
        <topology evidence="1">Multi-pass membrane protein</topology>
    </subcellularLocation>
</comment>
<dbReference type="SUPFAM" id="SSF81345">
    <property type="entry name" value="ABC transporter involved in vitamin B12 uptake, BtuC"/>
    <property type="match status" value="1"/>
</dbReference>
<evidence type="ECO:0000313" key="9">
    <source>
        <dbReference type="EMBL" id="KGP91214.1"/>
    </source>
</evidence>
<comment type="caution">
    <text evidence="9">The sequence shown here is derived from an EMBL/GenBank/DDBJ whole genome shotgun (WGS) entry which is preliminary data.</text>
</comment>
<evidence type="ECO:0000256" key="8">
    <source>
        <dbReference type="SAM" id="Phobius"/>
    </source>
</evidence>
<feature type="transmembrane region" description="Helical" evidence="8">
    <location>
        <begin position="126"/>
        <end position="147"/>
    </location>
</feature>
<evidence type="ECO:0000256" key="3">
    <source>
        <dbReference type="ARBA" id="ARBA00022448"/>
    </source>
</evidence>
<feature type="transmembrane region" description="Helical" evidence="8">
    <location>
        <begin position="159"/>
        <end position="181"/>
    </location>
</feature>
<feature type="transmembrane region" description="Helical" evidence="8">
    <location>
        <begin position="317"/>
        <end position="337"/>
    </location>
</feature>
<dbReference type="OrthoDB" id="9811721at2"/>
<dbReference type="InterPro" id="IPR037294">
    <property type="entry name" value="ABC_BtuC-like"/>
</dbReference>
<evidence type="ECO:0000256" key="5">
    <source>
        <dbReference type="ARBA" id="ARBA00022692"/>
    </source>
</evidence>
<dbReference type="GO" id="GO:0033214">
    <property type="term" value="P:siderophore-iron import into cell"/>
    <property type="evidence" value="ECO:0007669"/>
    <property type="project" value="TreeGrafter"/>
</dbReference>
<dbReference type="PANTHER" id="PTHR30472:SF64">
    <property type="entry name" value="IRON(3+)-HYDROXAMATE IMPORT SYSTEM PERMEASE PROTEIN FHUG"/>
    <property type="match status" value="1"/>
</dbReference>
<keyword evidence="6 8" id="KW-1133">Transmembrane helix</keyword>
<accession>A0A0A2UTG5</accession>
<gene>
    <name evidence="9" type="ORF">N780_08305</name>
</gene>
<feature type="transmembrane region" description="Helical" evidence="8">
    <location>
        <begin position="201"/>
        <end position="221"/>
    </location>
</feature>
<keyword evidence="7 8" id="KW-0472">Membrane</keyword>
<feature type="transmembrane region" description="Helical" evidence="8">
    <location>
        <begin position="249"/>
        <end position="275"/>
    </location>
</feature>
<reference evidence="9 10" key="1">
    <citation type="submission" date="2013-08" db="EMBL/GenBank/DDBJ databases">
        <title>Genome of Pontibacillus chungwhensis.</title>
        <authorList>
            <person name="Wang Q."/>
            <person name="Wang G."/>
        </authorList>
    </citation>
    <scope>NUCLEOTIDE SEQUENCE [LARGE SCALE GENOMIC DNA]</scope>
    <source>
        <strain evidence="9 10">BH030062</strain>
    </source>
</reference>
<dbReference type="AlphaFoldDB" id="A0A0A2UTG5"/>
<feature type="transmembrane region" description="Helical" evidence="8">
    <location>
        <begin position="64"/>
        <end position="84"/>
    </location>
</feature>
<dbReference type="RefSeq" id="WP_036783574.1">
    <property type="nucleotide sequence ID" value="NZ_AVBG01000007.1"/>
</dbReference>
<dbReference type="GO" id="GO:0022857">
    <property type="term" value="F:transmembrane transporter activity"/>
    <property type="evidence" value="ECO:0007669"/>
    <property type="project" value="InterPro"/>
</dbReference>
<dbReference type="FunFam" id="1.10.3470.10:FF:000001">
    <property type="entry name" value="Vitamin B12 ABC transporter permease BtuC"/>
    <property type="match status" value="1"/>
</dbReference>